<dbReference type="EMBL" id="JBHUDP010000003">
    <property type="protein sequence ID" value="MFD1685962.1"/>
    <property type="molecule type" value="Genomic_DNA"/>
</dbReference>
<dbReference type="CDD" id="cd06593">
    <property type="entry name" value="GH31_xylosidase_YicI"/>
    <property type="match status" value="1"/>
</dbReference>
<protein>
    <submittedName>
        <fullName evidence="6">TIM-barrel domain-containing protein</fullName>
    </submittedName>
</protein>
<evidence type="ECO:0000259" key="3">
    <source>
        <dbReference type="Pfam" id="PF01055"/>
    </source>
</evidence>
<dbReference type="Gene3D" id="2.60.40.1760">
    <property type="entry name" value="glycosyl hydrolase (family 31)"/>
    <property type="match status" value="1"/>
</dbReference>
<name>A0ABD6DUM3_9EURY</name>
<keyword evidence="2" id="KW-0378">Hydrolase</keyword>
<gene>
    <name evidence="6" type="ORF">ACFSAS_10105</name>
</gene>
<evidence type="ECO:0000256" key="2">
    <source>
        <dbReference type="RuleBase" id="RU361185"/>
    </source>
</evidence>
<comment type="similarity">
    <text evidence="1 2">Belongs to the glycosyl hydrolase 31 family.</text>
</comment>
<keyword evidence="2" id="KW-0326">Glycosidase</keyword>
<dbReference type="RefSeq" id="WP_256308588.1">
    <property type="nucleotide sequence ID" value="NZ_JANHAW010000003.1"/>
</dbReference>
<dbReference type="Pfam" id="PF01055">
    <property type="entry name" value="Glyco_hydro_31_2nd"/>
    <property type="match status" value="1"/>
</dbReference>
<reference evidence="6 7" key="1">
    <citation type="journal article" date="2019" name="Int. J. Syst. Evol. Microbiol.">
        <title>The Global Catalogue of Microorganisms (GCM) 10K type strain sequencing project: providing services to taxonomists for standard genome sequencing and annotation.</title>
        <authorList>
            <consortium name="The Broad Institute Genomics Platform"/>
            <consortium name="The Broad Institute Genome Sequencing Center for Infectious Disease"/>
            <person name="Wu L."/>
            <person name="Ma J."/>
        </authorList>
    </citation>
    <scope>NUCLEOTIDE SEQUENCE [LARGE SCALE GENOMIC DNA]</scope>
    <source>
        <strain evidence="6 7">CGMCC 1.10387</strain>
    </source>
</reference>
<dbReference type="PANTHER" id="PTHR22762:SF144">
    <property type="entry name" value="ALPHA-XYLOSIDASE"/>
    <property type="match status" value="1"/>
</dbReference>
<evidence type="ECO:0000313" key="6">
    <source>
        <dbReference type="EMBL" id="MFD1685962.1"/>
    </source>
</evidence>
<feature type="domain" description="Glycoside hydrolase family 31 TIM barrel" evidence="3">
    <location>
        <begin position="268"/>
        <end position="581"/>
    </location>
</feature>
<organism evidence="6 7">
    <name type="scientific">Halobellus litoreus</name>
    <dbReference type="NCBI Taxonomy" id="755310"/>
    <lineage>
        <taxon>Archaea</taxon>
        <taxon>Methanobacteriati</taxon>
        <taxon>Methanobacteriota</taxon>
        <taxon>Stenosarchaea group</taxon>
        <taxon>Halobacteria</taxon>
        <taxon>Halobacteriales</taxon>
        <taxon>Haloferacaceae</taxon>
        <taxon>Halobellus</taxon>
    </lineage>
</organism>
<dbReference type="SUPFAM" id="SSF74650">
    <property type="entry name" value="Galactose mutarotase-like"/>
    <property type="match status" value="1"/>
</dbReference>
<dbReference type="Proteomes" id="UP001597092">
    <property type="component" value="Unassembled WGS sequence"/>
</dbReference>
<feature type="domain" description="Glycoside hydrolase family 31 N-terminal" evidence="4">
    <location>
        <begin position="41"/>
        <end position="225"/>
    </location>
</feature>
<accession>A0ABD6DUM3</accession>
<evidence type="ECO:0000256" key="1">
    <source>
        <dbReference type="ARBA" id="ARBA00007806"/>
    </source>
</evidence>
<dbReference type="Pfam" id="PF13802">
    <property type="entry name" value="Gal_mutarotas_2"/>
    <property type="match status" value="1"/>
</dbReference>
<keyword evidence="7" id="KW-1185">Reference proteome</keyword>
<feature type="domain" description="Glycosyl hydrolase family 31 C-terminal" evidence="5">
    <location>
        <begin position="590"/>
        <end position="675"/>
    </location>
</feature>
<proteinExistence type="inferred from homology"/>
<dbReference type="InterPro" id="IPR017853">
    <property type="entry name" value="GH"/>
</dbReference>
<evidence type="ECO:0000259" key="5">
    <source>
        <dbReference type="Pfam" id="PF21365"/>
    </source>
</evidence>
<dbReference type="InterPro" id="IPR025887">
    <property type="entry name" value="Glyco_hydro_31_N_dom"/>
</dbReference>
<dbReference type="GO" id="GO:0016798">
    <property type="term" value="F:hydrolase activity, acting on glycosyl bonds"/>
    <property type="evidence" value="ECO:0007669"/>
    <property type="project" value="UniProtKB-KW"/>
</dbReference>
<evidence type="ECO:0000313" key="7">
    <source>
        <dbReference type="Proteomes" id="UP001597092"/>
    </source>
</evidence>
<sequence length="787" mass="87870">MAIRERITVDAVADYAVEGHAVHLECDVAAPETVTPRTVPVTLEVHGPRTFEFELRANPEVDAEREYPPLDTDAIGGNADFDATEADEALIVETGALDITIGLDEWSFAVADAETGETVFEEQRADPDVFGRQRTEALGFTQEEINHNPRRIAEAGTAFRLSPDEKIYGAGEQFVEFDRRGRELDLWHEEPLGTETERAYKNIPFHLSTNGYGMLLDTTARVRYDFGKSSTATGTISVADDRFAFVFFYGPDFRDVIRRYTAVTGRPSRPPKWAFGTWMSRLGYESREELESVATRLREESIPSDVLHLDPFWMRAKKSTDLVWDTEQFPNPEGMIEGLREDDFRLSLWEHPHVPVGTDAFDEGASEGYFVADGTGKPYVMDHTCQGDYRGALVDFTDPAAVEWWKDKHRRLLEQGVSVFKTDYGEYVPEDAVFANGKSGRAMHNLYPYLYNEAVYDVVGEVNGEDEALVWGRSAWTGSQAFPMHWGGDPQTSWNGMSAALRGGLSASLSGIAFWSHDIGGFRGTPSDAVYTRWAQFGLLSSNARCHGTTPREPWEFGEDALDVFREYARLRYRLLPYLYTYAEIAARTGLPVVRPLVLEYQDDPTVHRMDTQYLLGEDLLVAPVFTDSGVCSVYLPDGEWRDRRSGERYEGGQRVRMDVGLEEMPVFVRGGSIVPQREPTQSVRPGTPENLELVATLAANKASGRVYDVDDDSMLEASVERTDDALSVHTGSPTADRVTVVVHDVDPETVVVDSETATPVDGSPEEGEWAVEDSTLTVVASGRREE</sequence>
<dbReference type="Gene3D" id="2.60.40.1180">
    <property type="entry name" value="Golgi alpha-mannosidase II"/>
    <property type="match status" value="1"/>
</dbReference>
<dbReference type="AlphaFoldDB" id="A0ABD6DUM3"/>
<dbReference type="Pfam" id="PF21365">
    <property type="entry name" value="Glyco_hydro_31_3rd"/>
    <property type="match status" value="1"/>
</dbReference>
<evidence type="ECO:0000259" key="4">
    <source>
        <dbReference type="Pfam" id="PF13802"/>
    </source>
</evidence>
<dbReference type="SUPFAM" id="SSF51445">
    <property type="entry name" value="(Trans)glycosidases"/>
    <property type="match status" value="1"/>
</dbReference>
<dbReference type="InterPro" id="IPR013780">
    <property type="entry name" value="Glyco_hydro_b"/>
</dbReference>
<dbReference type="SUPFAM" id="SSF51011">
    <property type="entry name" value="Glycosyl hydrolase domain"/>
    <property type="match status" value="1"/>
</dbReference>
<dbReference type="CDD" id="cd14752">
    <property type="entry name" value="GH31_N"/>
    <property type="match status" value="1"/>
</dbReference>
<dbReference type="Gene3D" id="3.20.20.80">
    <property type="entry name" value="Glycosidases"/>
    <property type="match status" value="1"/>
</dbReference>
<dbReference type="InterPro" id="IPR048395">
    <property type="entry name" value="Glyco_hydro_31_C"/>
</dbReference>
<dbReference type="InterPro" id="IPR000322">
    <property type="entry name" value="Glyco_hydro_31_TIM"/>
</dbReference>
<dbReference type="InterPro" id="IPR011013">
    <property type="entry name" value="Gal_mutarotase_sf_dom"/>
</dbReference>
<dbReference type="PANTHER" id="PTHR22762">
    <property type="entry name" value="ALPHA-GLUCOSIDASE"/>
    <property type="match status" value="1"/>
</dbReference>
<comment type="caution">
    <text evidence="6">The sequence shown here is derived from an EMBL/GenBank/DDBJ whole genome shotgun (WGS) entry which is preliminary data.</text>
</comment>